<proteinExistence type="predicted"/>
<dbReference type="Proteomes" id="UP001165060">
    <property type="component" value="Unassembled WGS sequence"/>
</dbReference>
<reference evidence="1 2" key="1">
    <citation type="journal article" date="2023" name="Commun. Biol.">
        <title>Genome analysis of Parmales, the sister group of diatoms, reveals the evolutionary specialization of diatoms from phago-mixotrophs to photoautotrophs.</title>
        <authorList>
            <person name="Ban H."/>
            <person name="Sato S."/>
            <person name="Yoshikawa S."/>
            <person name="Yamada K."/>
            <person name="Nakamura Y."/>
            <person name="Ichinomiya M."/>
            <person name="Sato N."/>
            <person name="Blanc-Mathieu R."/>
            <person name="Endo H."/>
            <person name="Kuwata A."/>
            <person name="Ogata H."/>
        </authorList>
    </citation>
    <scope>NUCLEOTIDE SEQUENCE [LARGE SCALE GENOMIC DNA]</scope>
</reference>
<comment type="caution">
    <text evidence="1">The sequence shown here is derived from an EMBL/GenBank/DDBJ whole genome shotgun (WGS) entry which is preliminary data.</text>
</comment>
<protein>
    <submittedName>
        <fullName evidence="1">Uncharacterized protein</fullName>
    </submittedName>
</protein>
<evidence type="ECO:0000313" key="2">
    <source>
        <dbReference type="Proteomes" id="UP001165060"/>
    </source>
</evidence>
<dbReference type="EMBL" id="BRYB01003398">
    <property type="protein sequence ID" value="GMI35991.1"/>
    <property type="molecule type" value="Genomic_DNA"/>
</dbReference>
<evidence type="ECO:0000313" key="1">
    <source>
        <dbReference type="EMBL" id="GMI35991.1"/>
    </source>
</evidence>
<keyword evidence="2" id="KW-1185">Reference proteome</keyword>
<name>A0ABQ6MZJ3_9STRA</name>
<sequence>GYVKKSHGSVLNQMLDCENFPGLMDELHLKERKFDRGSGSEAVQACLTMPRRLIQQDLKHDEWLANPARTAREERMRNMFGESVKSRITENNRVSSFKGF</sequence>
<feature type="non-terminal residue" evidence="1">
    <location>
        <position position="1"/>
    </location>
</feature>
<accession>A0ABQ6MZJ3</accession>
<organism evidence="1 2">
    <name type="scientific">Tetraparma gracilis</name>
    <dbReference type="NCBI Taxonomy" id="2962635"/>
    <lineage>
        <taxon>Eukaryota</taxon>
        <taxon>Sar</taxon>
        <taxon>Stramenopiles</taxon>
        <taxon>Ochrophyta</taxon>
        <taxon>Bolidophyceae</taxon>
        <taxon>Parmales</taxon>
        <taxon>Triparmaceae</taxon>
        <taxon>Tetraparma</taxon>
    </lineage>
</organism>
<gene>
    <name evidence="1" type="ORF">TeGR_g11663</name>
</gene>